<evidence type="ECO:0000313" key="6">
    <source>
        <dbReference type="EMBL" id="MBS2553506.1"/>
    </source>
</evidence>
<dbReference type="InterPro" id="IPR041627">
    <property type="entry name" value="AAA_lid_6"/>
</dbReference>
<reference evidence="6 7" key="1">
    <citation type="submission" date="2020-02" db="EMBL/GenBank/DDBJ databases">
        <title>Acidophilic actinobacteria isolated from forest soil.</title>
        <authorList>
            <person name="Golinska P."/>
        </authorList>
    </citation>
    <scope>NUCLEOTIDE SEQUENCE [LARGE SCALE GENOMIC DNA]</scope>
    <source>
        <strain evidence="6 7">NL8</strain>
    </source>
</reference>
<dbReference type="SUPFAM" id="SSF52540">
    <property type="entry name" value="P-loop containing nucleoside triphosphate hydrolases"/>
    <property type="match status" value="1"/>
</dbReference>
<feature type="compositionally biased region" description="Low complexity" evidence="4">
    <location>
        <begin position="1"/>
        <end position="16"/>
    </location>
</feature>
<dbReference type="InterPro" id="IPR027417">
    <property type="entry name" value="P-loop_NTPase"/>
</dbReference>
<dbReference type="InterPro" id="IPR050773">
    <property type="entry name" value="CbxX/CfxQ_RuBisCO_ESX"/>
</dbReference>
<keyword evidence="7" id="KW-1185">Reference proteome</keyword>
<dbReference type="Gene3D" id="1.10.8.60">
    <property type="match status" value="1"/>
</dbReference>
<dbReference type="Gene3D" id="2.160.20.10">
    <property type="entry name" value="Single-stranded right-handed beta-helix, Pectin lyase-like"/>
    <property type="match status" value="1"/>
</dbReference>
<dbReference type="InterPro" id="IPR011050">
    <property type="entry name" value="Pectin_lyase_fold/virulence"/>
</dbReference>
<dbReference type="CDD" id="cd00009">
    <property type="entry name" value="AAA"/>
    <property type="match status" value="1"/>
</dbReference>
<gene>
    <name evidence="6" type="ORF">KGQ19_42300</name>
</gene>
<feature type="region of interest" description="Disordered" evidence="4">
    <location>
        <begin position="1"/>
        <end position="46"/>
    </location>
</feature>
<keyword evidence="2" id="KW-0547">Nucleotide-binding</keyword>
<feature type="compositionally biased region" description="Pro residues" evidence="4">
    <location>
        <begin position="26"/>
        <end position="37"/>
    </location>
</feature>
<dbReference type="SUPFAM" id="SSF51126">
    <property type="entry name" value="Pectin lyase-like"/>
    <property type="match status" value="1"/>
</dbReference>
<dbReference type="InterPro" id="IPR039448">
    <property type="entry name" value="Beta_helix"/>
</dbReference>
<dbReference type="InterPro" id="IPR012334">
    <property type="entry name" value="Pectin_lyas_fold"/>
</dbReference>
<dbReference type="Gene3D" id="3.40.50.300">
    <property type="entry name" value="P-loop containing nucleotide triphosphate hydrolases"/>
    <property type="match status" value="1"/>
</dbReference>
<dbReference type="PRINTS" id="PR00819">
    <property type="entry name" value="CBXCFQXSUPER"/>
</dbReference>
<evidence type="ECO:0000256" key="3">
    <source>
        <dbReference type="ARBA" id="ARBA00022840"/>
    </source>
</evidence>
<evidence type="ECO:0000256" key="2">
    <source>
        <dbReference type="ARBA" id="ARBA00022741"/>
    </source>
</evidence>
<name>A0ABS5L5C2_9ACTN</name>
<dbReference type="SMART" id="SM00710">
    <property type="entry name" value="PbH1"/>
    <property type="match status" value="7"/>
</dbReference>
<keyword evidence="3" id="KW-0067">ATP-binding</keyword>
<dbReference type="RefSeq" id="WP_212020138.1">
    <property type="nucleotide sequence ID" value="NZ_JAAFYZ010000260.1"/>
</dbReference>
<organism evidence="6 7">
    <name type="scientific">Catenulispora pinistramenti</name>
    <dbReference type="NCBI Taxonomy" id="2705254"/>
    <lineage>
        <taxon>Bacteria</taxon>
        <taxon>Bacillati</taxon>
        <taxon>Actinomycetota</taxon>
        <taxon>Actinomycetes</taxon>
        <taxon>Catenulisporales</taxon>
        <taxon>Catenulisporaceae</taxon>
        <taxon>Catenulispora</taxon>
    </lineage>
</organism>
<proteinExistence type="inferred from homology"/>
<dbReference type="SMART" id="SM00382">
    <property type="entry name" value="AAA"/>
    <property type="match status" value="1"/>
</dbReference>
<dbReference type="InterPro" id="IPR006626">
    <property type="entry name" value="PbH1"/>
</dbReference>
<dbReference type="EMBL" id="JAAFYZ010000260">
    <property type="protein sequence ID" value="MBS2553506.1"/>
    <property type="molecule type" value="Genomic_DNA"/>
</dbReference>
<dbReference type="Proteomes" id="UP000730482">
    <property type="component" value="Unassembled WGS sequence"/>
</dbReference>
<evidence type="ECO:0000256" key="4">
    <source>
        <dbReference type="SAM" id="MobiDB-lite"/>
    </source>
</evidence>
<dbReference type="PANTHER" id="PTHR43392:SF2">
    <property type="entry name" value="AAA-TYPE ATPASE FAMILY PROTEIN _ ANKYRIN REPEAT FAMILY PROTEIN"/>
    <property type="match status" value="1"/>
</dbReference>
<sequence>MTASAFRRASRRAGAGPEVAGSRPAELPPSDPVPATDPSPNRAPAGEDAVTVKGLIEAAGPDPVRVPAGRYRERLELARPATLTAGGQSGSVIVELDGDLVVRADASLRGLVFTGGGIVVGAAATLVLEDCEILDSPSTALAVLASARVRARGLRITVSGGNGLYVGDDARAHLRDSTIENTGFAAVHLADRAAAELQDCVVRASQEHGVRAADESSLRVDGGTIGDSRMSGISAETAGRIEVEGCVISGSGLAGILVTAPTRARVERCRVTDSAGSALVAWTGTEPRVRDVVIERTGKNGLMIADGAGGVFEDCEISETLYPAVHVGAAATPLLRRIRIHDADQDMALDSAAAAVVEQVESSAVSVSTIPLPAAGPAPDPEIDVDELIEELEGLVGLASVKRDITAQVSLMRTVRRRQEAGLPPPPTSRHLVFAGNPGTGKTTVARLYGRILHGLGMLEGGHLVEADRGALVGEYVGHTAPKTTAVFRRALGGVLFIDEAYSLAPVGGGNDFGQEAVATLVKLMEDHRDELVVIVAGYPDDMHRFIDSNPGLASRFTRTLTFEDYDVAELLAIVQQQADEHRYTLDAGARQALLDRLGGIARGEGFGNGRLARQLFQSLTERHALRTAAIGDPSPSDLETIIAQDVPGP</sequence>
<dbReference type="InterPro" id="IPR003959">
    <property type="entry name" value="ATPase_AAA_core"/>
</dbReference>
<feature type="domain" description="AAA+ ATPase" evidence="5">
    <location>
        <begin position="428"/>
        <end position="567"/>
    </location>
</feature>
<dbReference type="InterPro" id="IPR003593">
    <property type="entry name" value="AAA+_ATPase"/>
</dbReference>
<dbReference type="InterPro" id="IPR000641">
    <property type="entry name" value="CbxX/CfxQ"/>
</dbReference>
<protein>
    <submittedName>
        <fullName evidence="6">Right-handed parallel beta-helix repeat-containing protein</fullName>
    </submittedName>
</protein>
<dbReference type="Pfam" id="PF13229">
    <property type="entry name" value="Beta_helix"/>
    <property type="match status" value="1"/>
</dbReference>
<accession>A0ABS5L5C2</accession>
<evidence type="ECO:0000313" key="7">
    <source>
        <dbReference type="Proteomes" id="UP000730482"/>
    </source>
</evidence>
<dbReference type="PANTHER" id="PTHR43392">
    <property type="entry name" value="AAA-TYPE ATPASE FAMILY PROTEIN / ANKYRIN REPEAT FAMILY PROTEIN"/>
    <property type="match status" value="1"/>
</dbReference>
<evidence type="ECO:0000256" key="1">
    <source>
        <dbReference type="ARBA" id="ARBA00010378"/>
    </source>
</evidence>
<dbReference type="Pfam" id="PF00004">
    <property type="entry name" value="AAA"/>
    <property type="match status" value="1"/>
</dbReference>
<comment type="caution">
    <text evidence="6">The sequence shown here is derived from an EMBL/GenBank/DDBJ whole genome shotgun (WGS) entry which is preliminary data.</text>
</comment>
<dbReference type="Pfam" id="PF17866">
    <property type="entry name" value="AAA_lid_6"/>
    <property type="match status" value="1"/>
</dbReference>
<comment type="similarity">
    <text evidence="1">Belongs to the CbxX/CfxQ family.</text>
</comment>
<evidence type="ECO:0000259" key="5">
    <source>
        <dbReference type="SMART" id="SM00382"/>
    </source>
</evidence>